<accession>A0ABR1QK62</accession>
<evidence type="ECO:0000313" key="2">
    <source>
        <dbReference type="EMBL" id="KAK7957124.1"/>
    </source>
</evidence>
<feature type="region of interest" description="Disordered" evidence="1">
    <location>
        <begin position="163"/>
        <end position="243"/>
    </location>
</feature>
<dbReference type="GeneID" id="92075630"/>
<evidence type="ECO:0000256" key="1">
    <source>
        <dbReference type="SAM" id="MobiDB-lite"/>
    </source>
</evidence>
<organism evidence="2 3">
    <name type="scientific">Apiospora aurea</name>
    <dbReference type="NCBI Taxonomy" id="335848"/>
    <lineage>
        <taxon>Eukaryota</taxon>
        <taxon>Fungi</taxon>
        <taxon>Dikarya</taxon>
        <taxon>Ascomycota</taxon>
        <taxon>Pezizomycotina</taxon>
        <taxon>Sordariomycetes</taxon>
        <taxon>Xylariomycetidae</taxon>
        <taxon>Amphisphaeriales</taxon>
        <taxon>Apiosporaceae</taxon>
        <taxon>Apiospora</taxon>
    </lineage>
</organism>
<sequence length="341" mass="35367">MARAASSQAWYLMPPPTQGVVKDSIYPWNCSGRSSHHHPSKLQLDDAEIPEPLEFASSCSFQLLSPESPVVVRTHTPLDPLQHVPQLAPVLLDGPVPAAVLVDEAVDAPLVVDFLPLVLRIAPAPPRLELDGQHEPEREVVPLGDHGRVMVVVVLARHPVPQVRDGDELADDALGHGHDAELGVGVPGEDDAQLPEPRQELRQRGDDEARVGRGGGDVVGADEDLDGRGGAVGAPAGAPDGDAAGLEVDVGDVLEGPAGQGAREEAVQDGRLVELEVLVLVDERVAAQVVVDALAGPQQAGEGAGAGGVRDGEGAFPVPRGVAVDGDVGALEAGFFVDFVP</sequence>
<dbReference type="Proteomes" id="UP001391051">
    <property type="component" value="Unassembled WGS sequence"/>
</dbReference>
<evidence type="ECO:0000313" key="3">
    <source>
        <dbReference type="Proteomes" id="UP001391051"/>
    </source>
</evidence>
<dbReference type="RefSeq" id="XP_066702430.1">
    <property type="nucleotide sequence ID" value="XM_066842568.1"/>
</dbReference>
<proteinExistence type="predicted"/>
<protein>
    <submittedName>
        <fullName evidence="2">Uncharacterized protein</fullName>
    </submittedName>
</protein>
<gene>
    <name evidence="2" type="ORF">PG986_006346</name>
</gene>
<reference evidence="2 3" key="1">
    <citation type="submission" date="2023-01" db="EMBL/GenBank/DDBJ databases">
        <title>Analysis of 21 Apiospora genomes using comparative genomics revels a genus with tremendous synthesis potential of carbohydrate active enzymes and secondary metabolites.</title>
        <authorList>
            <person name="Sorensen T."/>
        </authorList>
    </citation>
    <scope>NUCLEOTIDE SEQUENCE [LARGE SCALE GENOMIC DNA]</scope>
    <source>
        <strain evidence="2 3">CBS 24483</strain>
    </source>
</reference>
<dbReference type="EMBL" id="JAQQWE010000004">
    <property type="protein sequence ID" value="KAK7957124.1"/>
    <property type="molecule type" value="Genomic_DNA"/>
</dbReference>
<feature type="compositionally biased region" description="Low complexity" evidence="1">
    <location>
        <begin position="233"/>
        <end position="243"/>
    </location>
</feature>
<feature type="compositionally biased region" description="Basic and acidic residues" evidence="1">
    <location>
        <begin position="197"/>
        <end position="211"/>
    </location>
</feature>
<comment type="caution">
    <text evidence="2">The sequence shown here is derived from an EMBL/GenBank/DDBJ whole genome shotgun (WGS) entry which is preliminary data.</text>
</comment>
<name>A0ABR1QK62_9PEZI</name>
<keyword evidence="3" id="KW-1185">Reference proteome</keyword>